<evidence type="ECO:0000259" key="7">
    <source>
        <dbReference type="Pfam" id="PF00462"/>
    </source>
</evidence>
<dbReference type="Pfam" id="PF00462">
    <property type="entry name" value="Glutaredoxin"/>
    <property type="match status" value="1"/>
</dbReference>
<keyword evidence="5 6" id="KW-0676">Redox-active center</keyword>
<keyword evidence="9" id="KW-1185">Reference proteome</keyword>
<evidence type="ECO:0000256" key="6">
    <source>
        <dbReference type="RuleBase" id="RU364065"/>
    </source>
</evidence>
<proteinExistence type="inferred from homology"/>
<dbReference type="EMBL" id="AP024202">
    <property type="protein sequence ID" value="BCN94230.1"/>
    <property type="molecule type" value="Genomic_DNA"/>
</dbReference>
<dbReference type="InterPro" id="IPR036249">
    <property type="entry name" value="Thioredoxin-like_sf"/>
</dbReference>
<keyword evidence="3 6" id="KW-0249">Electron transport</keyword>
<evidence type="ECO:0000256" key="1">
    <source>
        <dbReference type="ARBA" id="ARBA00007787"/>
    </source>
</evidence>
<keyword evidence="4" id="KW-1015">Disulfide bond</keyword>
<sequence>MPKEDKSMAEVVIYCTATCPYCLMAKRLLDSKGVEYQSIDIGNDAEKWAELEAKTGRNTVPQVFIGEHHIGGFDDLSAADKRGEIDPLLQA</sequence>
<accession>A0ABM7MFG6</accession>
<evidence type="ECO:0000256" key="4">
    <source>
        <dbReference type="ARBA" id="ARBA00023157"/>
    </source>
</evidence>
<evidence type="ECO:0000256" key="3">
    <source>
        <dbReference type="ARBA" id="ARBA00022982"/>
    </source>
</evidence>
<evidence type="ECO:0000256" key="5">
    <source>
        <dbReference type="ARBA" id="ARBA00023284"/>
    </source>
</evidence>
<protein>
    <recommendedName>
        <fullName evidence="6">Glutaredoxin</fullName>
    </recommendedName>
</protein>
<dbReference type="Proteomes" id="UP001054820">
    <property type="component" value="Chromosome"/>
</dbReference>
<dbReference type="InterPro" id="IPR014025">
    <property type="entry name" value="Glutaredoxin_subgr"/>
</dbReference>
<comment type="function">
    <text evidence="6">Has a glutathione-disulfide oxidoreductase activity in the presence of NADPH and glutathione reductase. Reduces low molecular weight disulfides and proteins.</text>
</comment>
<dbReference type="PANTHER" id="PTHR45694:SF18">
    <property type="entry name" value="GLUTAREDOXIN-1-RELATED"/>
    <property type="match status" value="1"/>
</dbReference>
<dbReference type="Gene3D" id="3.40.30.10">
    <property type="entry name" value="Glutaredoxin"/>
    <property type="match status" value="1"/>
</dbReference>
<feature type="domain" description="Glutaredoxin" evidence="7">
    <location>
        <begin position="11"/>
        <end position="70"/>
    </location>
</feature>
<dbReference type="PANTHER" id="PTHR45694">
    <property type="entry name" value="GLUTAREDOXIN 2"/>
    <property type="match status" value="1"/>
</dbReference>
<evidence type="ECO:0000313" key="8">
    <source>
        <dbReference type="EMBL" id="BCN94230.1"/>
    </source>
</evidence>
<dbReference type="PROSITE" id="PS00195">
    <property type="entry name" value="GLUTAREDOXIN_1"/>
    <property type="match status" value="1"/>
</dbReference>
<gene>
    <name evidence="8" type="ORF">THMIRHAM_20150</name>
</gene>
<organism evidence="8 9">
    <name type="scientific">Thiomicrorhabdus immobilis</name>
    <dbReference type="NCBI Taxonomy" id="2791037"/>
    <lineage>
        <taxon>Bacteria</taxon>
        <taxon>Pseudomonadati</taxon>
        <taxon>Pseudomonadota</taxon>
        <taxon>Gammaproteobacteria</taxon>
        <taxon>Thiotrichales</taxon>
        <taxon>Piscirickettsiaceae</taxon>
        <taxon>Thiomicrorhabdus</taxon>
    </lineage>
</organism>
<dbReference type="InterPro" id="IPR002109">
    <property type="entry name" value="Glutaredoxin"/>
</dbReference>
<reference evidence="8" key="1">
    <citation type="journal article" date="2022" name="Arch. Microbiol.">
        <title>Thiomicrorhabdus immobilis sp. nov., a mesophilic sulfur-oxidizing bacterium isolated from sediment of a brackish lake in northern Japan.</title>
        <authorList>
            <person name="Kojima H."/>
            <person name="Mochizuki J."/>
            <person name="Kanda M."/>
            <person name="Watanabe T."/>
            <person name="Fukui M."/>
        </authorList>
    </citation>
    <scope>NUCLEOTIDE SEQUENCE</scope>
    <source>
        <strain evidence="8">Am19</strain>
    </source>
</reference>
<dbReference type="PRINTS" id="PR00160">
    <property type="entry name" value="GLUTAREDOXIN"/>
</dbReference>
<evidence type="ECO:0000256" key="2">
    <source>
        <dbReference type="ARBA" id="ARBA00022448"/>
    </source>
</evidence>
<dbReference type="InterPro" id="IPR011767">
    <property type="entry name" value="GLR_AS"/>
</dbReference>
<keyword evidence="2 6" id="KW-0813">Transport</keyword>
<keyword evidence="6" id="KW-0963">Cytoplasm</keyword>
<evidence type="ECO:0000313" key="9">
    <source>
        <dbReference type="Proteomes" id="UP001054820"/>
    </source>
</evidence>
<comment type="similarity">
    <text evidence="1 6">Belongs to the glutaredoxin family.</text>
</comment>
<dbReference type="InterPro" id="IPR011900">
    <property type="entry name" value="GRX_bact"/>
</dbReference>
<dbReference type="SUPFAM" id="SSF52833">
    <property type="entry name" value="Thioredoxin-like"/>
    <property type="match status" value="1"/>
</dbReference>
<dbReference type="NCBIfam" id="TIGR02181">
    <property type="entry name" value="GRX_bact"/>
    <property type="match status" value="1"/>
</dbReference>
<dbReference type="PROSITE" id="PS51354">
    <property type="entry name" value="GLUTAREDOXIN_2"/>
    <property type="match status" value="1"/>
</dbReference>
<name>A0ABM7MFG6_9GAMM</name>
<dbReference type="CDD" id="cd03418">
    <property type="entry name" value="GRX_GRXb_1_3_like"/>
    <property type="match status" value="1"/>
</dbReference>